<evidence type="ECO:0000313" key="11">
    <source>
        <dbReference type="Proteomes" id="UP000254156"/>
    </source>
</evidence>
<proteinExistence type="inferred from homology"/>
<evidence type="ECO:0000313" key="9">
    <source>
        <dbReference type="EMBL" id="SUB88842.1"/>
    </source>
</evidence>
<reference evidence="9 11" key="2">
    <citation type="submission" date="2018-06" db="EMBL/GenBank/DDBJ databases">
        <authorList>
            <consortium name="Pathogen Informatics"/>
            <person name="Doyle S."/>
        </authorList>
    </citation>
    <scope>NUCLEOTIDE SEQUENCE [LARGE SCALE GENOMIC DNA]</scope>
    <source>
        <strain evidence="9 11">NCTC11632</strain>
    </source>
</reference>
<dbReference type="AlphaFoldDB" id="A0A0A2EC49"/>
<evidence type="ECO:0000256" key="7">
    <source>
        <dbReference type="RuleBase" id="RU003879"/>
    </source>
</evidence>
<dbReference type="GO" id="GO:0015031">
    <property type="term" value="P:protein transport"/>
    <property type="evidence" value="ECO:0007669"/>
    <property type="project" value="UniProtKB-KW"/>
</dbReference>
<gene>
    <name evidence="8" type="ORF">HQ47_00095</name>
    <name evidence="9" type="ORF">NCTC11632_00925</name>
</gene>
<name>A0A0A2EC49_9PORP</name>
<evidence type="ECO:0000256" key="6">
    <source>
        <dbReference type="ARBA" id="ARBA00023136"/>
    </source>
</evidence>
<reference evidence="8 10" key="1">
    <citation type="submission" date="2014-09" db="EMBL/GenBank/DDBJ databases">
        <title>Draft Genome Sequence of Porphyromonas macacae COT-192_OH2859.</title>
        <authorList>
            <person name="Wallis C."/>
            <person name="Deusch O."/>
            <person name="O'Flynn C."/>
            <person name="Davis I."/>
            <person name="Horsfall A."/>
            <person name="Kirkwood N."/>
            <person name="Harris S."/>
            <person name="Eisen J.A."/>
            <person name="Coil D.A."/>
            <person name="Darling A.E."/>
            <person name="Jospin G."/>
            <person name="Alexiev A."/>
        </authorList>
    </citation>
    <scope>NUCLEOTIDE SEQUENCE [LARGE SCALE GENOMIC DNA]</scope>
    <source>
        <strain evidence="10">COT-192 OH2859</strain>
        <strain evidence="8">COT-192_OH2859</strain>
    </source>
</reference>
<comment type="subcellular location">
    <subcellularLocation>
        <location evidence="1">Cell membrane</location>
        <topology evidence="1">Single-pass membrane protein</topology>
    </subcellularLocation>
    <subcellularLocation>
        <location evidence="7">Cell membrane</location>
        <topology evidence="7">Single-pass type II membrane protein</topology>
    </subcellularLocation>
</comment>
<keyword evidence="7" id="KW-0813">Transport</keyword>
<organism evidence="8 10">
    <name type="scientific">Porphyromonas macacae</name>
    <dbReference type="NCBI Taxonomy" id="28115"/>
    <lineage>
        <taxon>Bacteria</taxon>
        <taxon>Pseudomonadati</taxon>
        <taxon>Bacteroidota</taxon>
        <taxon>Bacteroidia</taxon>
        <taxon>Bacteroidales</taxon>
        <taxon>Porphyromonadaceae</taxon>
        <taxon>Porphyromonas</taxon>
    </lineage>
</organism>
<evidence type="ECO:0000256" key="4">
    <source>
        <dbReference type="ARBA" id="ARBA00022692"/>
    </source>
</evidence>
<dbReference type="Proteomes" id="UP000030103">
    <property type="component" value="Unassembled WGS sequence"/>
</dbReference>
<evidence type="ECO:0000256" key="5">
    <source>
        <dbReference type="ARBA" id="ARBA00022989"/>
    </source>
</evidence>
<dbReference type="GO" id="GO:0005886">
    <property type="term" value="C:plasma membrane"/>
    <property type="evidence" value="ECO:0007669"/>
    <property type="project" value="UniProtKB-SubCell"/>
</dbReference>
<sequence>MARKKRKTPGINGSSMADISFMLLIFFLITTSMETDKGLKRTLPPLAPKQQDNKPIEIKKRNILRLLVNQEDKIVISKEISGRDEIVEVPLEQLKDIAVEFIMNPKDRPDLPEKELREIPGLGEQRVTTSTYAISLKNQIGTSYQRYIDVQNELIRAYKEVWNKYAQQMFRKPYDDLTVSQQKAVAKDAYPMHISEMPLSNLTNVK</sequence>
<dbReference type="EMBL" id="JRFA01000001">
    <property type="protein sequence ID" value="KGN76478.1"/>
    <property type="molecule type" value="Genomic_DNA"/>
</dbReference>
<evidence type="ECO:0000256" key="1">
    <source>
        <dbReference type="ARBA" id="ARBA00004162"/>
    </source>
</evidence>
<evidence type="ECO:0000313" key="10">
    <source>
        <dbReference type="Proteomes" id="UP000030103"/>
    </source>
</evidence>
<accession>A0A0A2EC49</accession>
<keyword evidence="4 7" id="KW-0812">Transmembrane</keyword>
<dbReference type="OrthoDB" id="9801500at2"/>
<evidence type="ECO:0000256" key="3">
    <source>
        <dbReference type="ARBA" id="ARBA00022475"/>
    </source>
</evidence>
<dbReference type="PANTHER" id="PTHR30558:SF3">
    <property type="entry name" value="BIOPOLYMER TRANSPORT PROTEIN EXBD-RELATED"/>
    <property type="match status" value="1"/>
</dbReference>
<dbReference type="Proteomes" id="UP000254156">
    <property type="component" value="Unassembled WGS sequence"/>
</dbReference>
<keyword evidence="6" id="KW-0472">Membrane</keyword>
<dbReference type="PANTHER" id="PTHR30558">
    <property type="entry name" value="EXBD MEMBRANE COMPONENT OF PMF-DRIVEN MACROMOLECULE IMPORT SYSTEM"/>
    <property type="match status" value="1"/>
</dbReference>
<dbReference type="EMBL" id="UGTF01000002">
    <property type="protein sequence ID" value="SUB88842.1"/>
    <property type="molecule type" value="Genomic_DNA"/>
</dbReference>
<keyword evidence="7" id="KW-0653">Protein transport</keyword>
<dbReference type="eggNOG" id="COG0848">
    <property type="taxonomic scope" value="Bacteria"/>
</dbReference>
<protein>
    <submittedName>
        <fullName evidence="9">Biopolymer transport protein ExbD/TolR</fullName>
    </submittedName>
    <submittedName>
        <fullName evidence="8">Biopolymer transporter ExbD</fullName>
    </submittedName>
</protein>
<evidence type="ECO:0000256" key="2">
    <source>
        <dbReference type="ARBA" id="ARBA00005811"/>
    </source>
</evidence>
<keyword evidence="3" id="KW-1003">Cell membrane</keyword>
<dbReference type="STRING" id="28115.HQ47_00095"/>
<dbReference type="GO" id="GO:0022857">
    <property type="term" value="F:transmembrane transporter activity"/>
    <property type="evidence" value="ECO:0007669"/>
    <property type="project" value="InterPro"/>
</dbReference>
<dbReference type="Pfam" id="PF02472">
    <property type="entry name" value="ExbD"/>
    <property type="match status" value="1"/>
</dbReference>
<keyword evidence="10" id="KW-1185">Reference proteome</keyword>
<dbReference type="InterPro" id="IPR003400">
    <property type="entry name" value="ExbD"/>
</dbReference>
<comment type="similarity">
    <text evidence="2 7">Belongs to the ExbD/TolR family.</text>
</comment>
<dbReference type="RefSeq" id="WP_025004655.1">
    <property type="nucleotide sequence ID" value="NZ_JASBZX010000021.1"/>
</dbReference>
<keyword evidence="5" id="KW-1133">Transmembrane helix</keyword>
<evidence type="ECO:0000313" key="8">
    <source>
        <dbReference type="EMBL" id="KGN76478.1"/>
    </source>
</evidence>